<gene>
    <name evidence="2" type="ORF">BEMITA_LOCUS10791</name>
</gene>
<dbReference type="Proteomes" id="UP001152759">
    <property type="component" value="Chromosome 6"/>
</dbReference>
<keyword evidence="1" id="KW-0812">Transmembrane</keyword>
<dbReference type="KEGG" id="btab:109036485"/>
<dbReference type="PANTHER" id="PTHR28635">
    <property type="entry name" value="TRANSMEMBRANE INNER EAR EXPRESSED PROTEIN"/>
    <property type="match status" value="1"/>
</dbReference>
<organism evidence="2 3">
    <name type="scientific">Bemisia tabaci</name>
    <name type="common">Sweetpotato whitefly</name>
    <name type="synonym">Aleurodes tabaci</name>
    <dbReference type="NCBI Taxonomy" id="7038"/>
    <lineage>
        <taxon>Eukaryota</taxon>
        <taxon>Metazoa</taxon>
        <taxon>Ecdysozoa</taxon>
        <taxon>Arthropoda</taxon>
        <taxon>Hexapoda</taxon>
        <taxon>Insecta</taxon>
        <taxon>Pterygota</taxon>
        <taxon>Neoptera</taxon>
        <taxon>Paraneoptera</taxon>
        <taxon>Hemiptera</taxon>
        <taxon>Sternorrhyncha</taxon>
        <taxon>Aleyrodoidea</taxon>
        <taxon>Aleyrodidae</taxon>
        <taxon>Aleyrodinae</taxon>
        <taxon>Bemisia</taxon>
    </lineage>
</organism>
<dbReference type="OrthoDB" id="6154284at2759"/>
<dbReference type="PANTHER" id="PTHR28635:SF1">
    <property type="entry name" value="TRANSMEMBRANE INNER EAR EXPRESSED PROTEIN"/>
    <property type="match status" value="1"/>
</dbReference>
<evidence type="ECO:0000313" key="3">
    <source>
        <dbReference type="Proteomes" id="UP001152759"/>
    </source>
</evidence>
<evidence type="ECO:0000256" key="1">
    <source>
        <dbReference type="SAM" id="Phobius"/>
    </source>
</evidence>
<dbReference type="InterPro" id="IPR032006">
    <property type="entry name" value="TMIE"/>
</dbReference>
<accession>A0A9P0F6X1</accession>
<evidence type="ECO:0000313" key="2">
    <source>
        <dbReference type="EMBL" id="CAH0392257.1"/>
    </source>
</evidence>
<keyword evidence="3" id="KW-1185">Reference proteome</keyword>
<dbReference type="Pfam" id="PF16038">
    <property type="entry name" value="TMIE"/>
    <property type="match status" value="1"/>
</dbReference>
<reference evidence="2" key="1">
    <citation type="submission" date="2021-12" db="EMBL/GenBank/DDBJ databases">
        <authorList>
            <person name="King R."/>
        </authorList>
    </citation>
    <scope>NUCLEOTIDE SEQUENCE</scope>
</reference>
<keyword evidence="1" id="KW-0472">Membrane</keyword>
<dbReference type="EMBL" id="OU963867">
    <property type="protein sequence ID" value="CAH0392257.1"/>
    <property type="molecule type" value="Genomic_DNA"/>
</dbReference>
<keyword evidence="1" id="KW-1133">Transmembrane helix</keyword>
<protein>
    <recommendedName>
        <fullName evidence="4">Transmembrane inner ear expressed protein</fullName>
    </recommendedName>
</protein>
<evidence type="ECO:0008006" key="4">
    <source>
        <dbReference type="Google" id="ProtNLM"/>
    </source>
</evidence>
<proteinExistence type="predicted"/>
<name>A0A9P0F6X1_BEMTA</name>
<dbReference type="AlphaFoldDB" id="A0A9P0F6X1"/>
<sequence>MSDYSGVYHEKPFNETTKPSLVDQLILYNFGTWYVLVAIVTTFTTGIIILCCCTKFRIPRTKQEIEADYIRNKIARKFQKHLRMIQNSEMDDMTLEKALDRVRSDFYSLEPMPKDLRKKLEPGAVDTLQKVSIIRTS</sequence>
<feature type="transmembrane region" description="Helical" evidence="1">
    <location>
        <begin position="33"/>
        <end position="53"/>
    </location>
</feature>